<dbReference type="InterPro" id="IPR031775">
    <property type="entry name" value="PRKG1_interact"/>
</dbReference>
<evidence type="ECO:0000313" key="7">
    <source>
        <dbReference type="Proteomes" id="UP000663855"/>
    </source>
</evidence>
<comment type="caution">
    <text evidence="5">The sequence shown here is derived from an EMBL/GenBank/DDBJ whole genome shotgun (WGS) entry which is preliminary data.</text>
</comment>
<dbReference type="AlphaFoldDB" id="A0A815JYE2"/>
<dbReference type="PANTHER" id="PTHR24179">
    <property type="entry name" value="PROTEIN PHOSPHATASE 1 REGULATORY SUBUNIT 12"/>
    <property type="match status" value="1"/>
</dbReference>
<evidence type="ECO:0000256" key="3">
    <source>
        <dbReference type="SAM" id="Coils"/>
    </source>
</evidence>
<evidence type="ECO:0000313" key="6">
    <source>
        <dbReference type="EMBL" id="CAF3983188.1"/>
    </source>
</evidence>
<dbReference type="GO" id="GO:0005737">
    <property type="term" value="C:cytoplasm"/>
    <property type="evidence" value="ECO:0007669"/>
    <property type="project" value="TreeGrafter"/>
</dbReference>
<dbReference type="Proteomes" id="UP000663855">
    <property type="component" value="Unassembled WGS sequence"/>
</dbReference>
<dbReference type="GO" id="GO:0019901">
    <property type="term" value="F:protein kinase binding"/>
    <property type="evidence" value="ECO:0007669"/>
    <property type="project" value="InterPro"/>
</dbReference>
<dbReference type="GO" id="GO:0004857">
    <property type="term" value="F:enzyme inhibitor activity"/>
    <property type="evidence" value="ECO:0007669"/>
    <property type="project" value="TreeGrafter"/>
</dbReference>
<dbReference type="EMBL" id="CAJNOV010010025">
    <property type="protein sequence ID" value="CAF1385589.1"/>
    <property type="molecule type" value="Genomic_DNA"/>
</dbReference>
<evidence type="ECO:0000256" key="2">
    <source>
        <dbReference type="ARBA" id="ARBA00022737"/>
    </source>
</evidence>
<dbReference type="Pfam" id="PF15898">
    <property type="entry name" value="PRKG1_interact"/>
    <property type="match status" value="1"/>
</dbReference>
<keyword evidence="3" id="KW-0175">Coiled coil</keyword>
<name>A0A815JYE2_9BILA</name>
<dbReference type="Proteomes" id="UP000681967">
    <property type="component" value="Unassembled WGS sequence"/>
</dbReference>
<gene>
    <name evidence="6" type="ORF">BYL167_LOCUS12727</name>
    <name evidence="5" type="ORF">CJN711_LOCUS21178</name>
</gene>
<proteinExistence type="predicted"/>
<evidence type="ECO:0000259" key="4">
    <source>
        <dbReference type="Pfam" id="PF15898"/>
    </source>
</evidence>
<reference evidence="5" key="1">
    <citation type="submission" date="2021-02" db="EMBL/GenBank/DDBJ databases">
        <authorList>
            <person name="Nowell W R."/>
        </authorList>
    </citation>
    <scope>NUCLEOTIDE SEQUENCE</scope>
</reference>
<dbReference type="EMBL" id="CAJOBH010004252">
    <property type="protein sequence ID" value="CAF3983188.1"/>
    <property type="molecule type" value="Genomic_DNA"/>
</dbReference>
<feature type="domain" description="cGMP-dependent protein kinase interacting" evidence="4">
    <location>
        <begin position="20"/>
        <end position="109"/>
    </location>
</feature>
<keyword evidence="1" id="KW-0217">Developmental protein</keyword>
<dbReference type="GO" id="GO:0019208">
    <property type="term" value="F:phosphatase regulator activity"/>
    <property type="evidence" value="ECO:0007669"/>
    <property type="project" value="TreeGrafter"/>
</dbReference>
<organism evidence="5 7">
    <name type="scientific">Rotaria magnacalcarata</name>
    <dbReference type="NCBI Taxonomy" id="392030"/>
    <lineage>
        <taxon>Eukaryota</taxon>
        <taxon>Metazoa</taxon>
        <taxon>Spiralia</taxon>
        <taxon>Gnathifera</taxon>
        <taxon>Rotifera</taxon>
        <taxon>Eurotatoria</taxon>
        <taxon>Bdelloidea</taxon>
        <taxon>Philodinida</taxon>
        <taxon>Philodinidae</taxon>
        <taxon>Rotaria</taxon>
    </lineage>
</organism>
<dbReference type="PANTHER" id="PTHR24179:SF21">
    <property type="entry name" value="MYOSIN BINDING SUBUNIT, ISOFORM O"/>
    <property type="match status" value="1"/>
</dbReference>
<evidence type="ECO:0000313" key="5">
    <source>
        <dbReference type="EMBL" id="CAF1385589.1"/>
    </source>
</evidence>
<dbReference type="InterPro" id="IPR051226">
    <property type="entry name" value="PP1_Regulatory_Subunit"/>
</dbReference>
<feature type="coiled-coil region" evidence="3">
    <location>
        <begin position="13"/>
        <end position="103"/>
    </location>
</feature>
<sequence>MTNSLPVNEVNSKEDFNEPLEDTKRKIDELKQKIDRLERDINERDQIVEKLKTSQYTESSLDKREKRSYERKISELEEELKKMDSIKADNARLKEENAALIRVISKLSK</sequence>
<keyword evidence="2" id="KW-0677">Repeat</keyword>
<protein>
    <recommendedName>
        <fullName evidence="4">cGMP-dependent protein kinase interacting domain-containing protein</fullName>
    </recommendedName>
</protein>
<evidence type="ECO:0000256" key="1">
    <source>
        <dbReference type="ARBA" id="ARBA00022473"/>
    </source>
</evidence>
<accession>A0A815JYE2</accession>